<dbReference type="InterPro" id="IPR000014">
    <property type="entry name" value="PAS"/>
</dbReference>
<evidence type="ECO:0000256" key="2">
    <source>
        <dbReference type="ARBA" id="ARBA00022448"/>
    </source>
</evidence>
<keyword evidence="9 14" id="KW-1133">Transmembrane helix</keyword>
<keyword evidence="3" id="KW-0633">Potassium transport</keyword>
<dbReference type="InterPro" id="IPR050818">
    <property type="entry name" value="KCNH_animal-type"/>
</dbReference>
<keyword evidence="10" id="KW-0406">Ion transport</keyword>
<feature type="transmembrane region" description="Helical" evidence="14">
    <location>
        <begin position="300"/>
        <end position="319"/>
    </location>
</feature>
<dbReference type="InterPro" id="IPR014710">
    <property type="entry name" value="RmlC-like_jellyroll"/>
</dbReference>
<dbReference type="PANTHER" id="PTHR10217">
    <property type="entry name" value="VOLTAGE AND LIGAND GATED POTASSIUM CHANNEL"/>
    <property type="match status" value="1"/>
</dbReference>
<dbReference type="PRINTS" id="PR01464">
    <property type="entry name" value="EAGCHANNEL"/>
</dbReference>
<keyword evidence="4" id="KW-0597">Phosphoprotein</keyword>
<dbReference type="FunFam" id="1.10.287.70:FF:000123">
    <property type="entry name" value="Potassium channel KAT3"/>
    <property type="match status" value="1"/>
</dbReference>
<sequence>MPNAKKGLVAPQNTFHDNIVRISNDAAFFIANARIVDYPIINASSQFCKLSGYKKDELMQMSGTCSYMYGEKTLAKSIRQFAYTLENLSSDCLEIVLYKKNRVPMWLSLQICPIQDHNSIILFYITLNDITALRTTKEKTPEDRFVNLAKSIAQKQILSTLKLNQNIGKLDTSKKNQVIFIDNEQMPIYQPEPPKTPKNIILHYSVFKSSWDWIILILTFYTALIVPYNVAFKNIVEEPGSLITLNSLVDFFFLLDIVLNFHTTFVGPSGEIISESHSIIKNYLKTWFIVDLISSLPYDLFNFSINSSISSMFSALKVLRLLRLGRVLRKLDHYMEYGAAVLLLLIFFFLLIAHWFACIWYYIGEWEAQEGIKHGWLHRLGVDVQQPYDELTINGTIKYINGPDTQTAYITALYFTLSCMTSVGFGNVSPDANYEKIFTICMMILGSLFYATIFGNVTTIFQQMYSSMGRYHEMTNSVREFMKLHNIPRATSERALDYIVSTWSMSKGIDTQKVLNYCPKDIKADICVHMSRAVFNQHPAFRLASDGCLRALATCLVLVHSAPDDLIYHQGESVDALCFVVNGSIEVRQDNELVAILNKNDVFGDNFWKHNDIGQSMANVKALTYVDMHIIKWEKLLEIFNFYKAFSNSFSRNITITYNLRNRFHFRKIVDVKREKRISEENKNKPDTVDKNQIKNYILTKMRRLSDVNGKSRNFKTNESKMSSAFKSRNSSFIGMQENKPALTDYFLKRRTSNTLTSFKPIGKRKFLKLKNEDIEQNNVINSKLDIPNEENPEKTTSLFNLLRKESEPEINNDVINELKVLKLIQKGLKFDKESYNDIINYTKKYLSYKKKYIDNVLNQLDALKDNQ</sequence>
<evidence type="ECO:0000256" key="13">
    <source>
        <dbReference type="ARBA" id="ARBA00023303"/>
    </source>
</evidence>
<evidence type="ECO:0000256" key="8">
    <source>
        <dbReference type="ARBA" id="ARBA00022958"/>
    </source>
</evidence>
<dbReference type="Gene3D" id="1.10.287.70">
    <property type="match status" value="1"/>
</dbReference>
<keyword evidence="6" id="KW-0631">Potassium channel</keyword>
<dbReference type="InterPro" id="IPR018490">
    <property type="entry name" value="cNMP-bd_dom_sf"/>
</dbReference>
<name>A0A177BCG3_9BILA</name>
<dbReference type="GO" id="GO:0008076">
    <property type="term" value="C:voltage-gated potassium channel complex"/>
    <property type="evidence" value="ECO:0007669"/>
    <property type="project" value="TreeGrafter"/>
</dbReference>
<keyword evidence="11 14" id="KW-0472">Membrane</keyword>
<dbReference type="AlphaFoldDB" id="A0A177BCG3"/>
<accession>A0A177BCG3</accession>
<dbReference type="InterPro" id="IPR003938">
    <property type="entry name" value="K_chnl_volt-dep_EAG/ELK/ERG"/>
</dbReference>
<feature type="domain" description="Cyclic nucleotide-binding" evidence="15">
    <location>
        <begin position="540"/>
        <end position="605"/>
    </location>
</feature>
<dbReference type="OrthoDB" id="447251at2759"/>
<dbReference type="PANTHER" id="PTHR10217:SF435">
    <property type="entry name" value="POTASSIUM VOLTAGE-GATED CHANNEL PROTEIN EAG"/>
    <property type="match status" value="1"/>
</dbReference>
<keyword evidence="17" id="KW-1185">Reference proteome</keyword>
<reference evidence="16 17" key="1">
    <citation type="submission" date="2016-04" db="EMBL/GenBank/DDBJ databases">
        <title>The genome of Intoshia linei affirms orthonectids as highly simplified spiralians.</title>
        <authorList>
            <person name="Mikhailov K.V."/>
            <person name="Slusarev G.S."/>
            <person name="Nikitin M.A."/>
            <person name="Logacheva M.D."/>
            <person name="Penin A."/>
            <person name="Aleoshin V."/>
            <person name="Panchin Y.V."/>
        </authorList>
    </citation>
    <scope>NUCLEOTIDE SEQUENCE [LARGE SCALE GENOMIC DNA]</scope>
    <source>
        <strain evidence="16">Intl2013</strain>
        <tissue evidence="16">Whole animal</tissue>
    </source>
</reference>
<evidence type="ECO:0000256" key="1">
    <source>
        <dbReference type="ARBA" id="ARBA00004141"/>
    </source>
</evidence>
<dbReference type="Pfam" id="PF13426">
    <property type="entry name" value="PAS_9"/>
    <property type="match status" value="1"/>
</dbReference>
<dbReference type="FunFam" id="1.10.1200.260:FF:000003">
    <property type="entry name" value="Potassium voltage-gated channel subfamily H member 1"/>
    <property type="match status" value="1"/>
</dbReference>
<dbReference type="CDD" id="cd00038">
    <property type="entry name" value="CAP_ED"/>
    <property type="match status" value="1"/>
</dbReference>
<dbReference type="InterPro" id="IPR000595">
    <property type="entry name" value="cNMP-bd_dom"/>
</dbReference>
<dbReference type="PRINTS" id="PR01463">
    <property type="entry name" value="EAGCHANLFMLY"/>
</dbReference>
<feature type="transmembrane region" description="Helical" evidence="14">
    <location>
        <begin position="211"/>
        <end position="230"/>
    </location>
</feature>
<evidence type="ECO:0000256" key="4">
    <source>
        <dbReference type="ARBA" id="ARBA00022553"/>
    </source>
</evidence>
<evidence type="ECO:0000256" key="3">
    <source>
        <dbReference type="ARBA" id="ARBA00022538"/>
    </source>
</evidence>
<dbReference type="SMART" id="SM00100">
    <property type="entry name" value="cNMP"/>
    <property type="match status" value="1"/>
</dbReference>
<dbReference type="Gene3D" id="3.30.450.20">
    <property type="entry name" value="PAS domain"/>
    <property type="match status" value="1"/>
</dbReference>
<evidence type="ECO:0000313" key="17">
    <source>
        <dbReference type="Proteomes" id="UP000078046"/>
    </source>
</evidence>
<evidence type="ECO:0000256" key="7">
    <source>
        <dbReference type="ARBA" id="ARBA00022882"/>
    </source>
</evidence>
<evidence type="ECO:0000256" key="9">
    <source>
        <dbReference type="ARBA" id="ARBA00022989"/>
    </source>
</evidence>
<organism evidence="16 17">
    <name type="scientific">Intoshia linei</name>
    <dbReference type="NCBI Taxonomy" id="1819745"/>
    <lineage>
        <taxon>Eukaryota</taxon>
        <taxon>Metazoa</taxon>
        <taxon>Spiralia</taxon>
        <taxon>Lophotrochozoa</taxon>
        <taxon>Mesozoa</taxon>
        <taxon>Orthonectida</taxon>
        <taxon>Rhopaluridae</taxon>
        <taxon>Intoshia</taxon>
    </lineage>
</organism>
<keyword evidence="7" id="KW-0851">Voltage-gated channel</keyword>
<dbReference type="SUPFAM" id="SSF55785">
    <property type="entry name" value="PYP-like sensor domain (PAS domain)"/>
    <property type="match status" value="1"/>
</dbReference>
<dbReference type="Pfam" id="PF00520">
    <property type="entry name" value="Ion_trans"/>
    <property type="match status" value="1"/>
</dbReference>
<dbReference type="Gene3D" id="2.60.120.10">
    <property type="entry name" value="Jelly Rolls"/>
    <property type="match status" value="1"/>
</dbReference>
<evidence type="ECO:0000256" key="5">
    <source>
        <dbReference type="ARBA" id="ARBA00022692"/>
    </source>
</evidence>
<feature type="transmembrane region" description="Helical" evidence="14">
    <location>
        <begin position="242"/>
        <end position="261"/>
    </location>
</feature>
<gene>
    <name evidence="16" type="ORF">A3Q56_00198</name>
</gene>
<dbReference type="EMBL" id="LWCA01000009">
    <property type="protein sequence ID" value="OAF72008.1"/>
    <property type="molecule type" value="Genomic_DNA"/>
</dbReference>
<dbReference type="Pfam" id="PF00027">
    <property type="entry name" value="cNMP_binding"/>
    <property type="match status" value="1"/>
</dbReference>
<evidence type="ECO:0000256" key="12">
    <source>
        <dbReference type="ARBA" id="ARBA00023180"/>
    </source>
</evidence>
<dbReference type="InterPro" id="IPR003949">
    <property type="entry name" value="K_chnl_volt-dep_EAG"/>
</dbReference>
<keyword evidence="5 14" id="KW-0812">Transmembrane</keyword>
<evidence type="ECO:0000256" key="11">
    <source>
        <dbReference type="ARBA" id="ARBA00023136"/>
    </source>
</evidence>
<evidence type="ECO:0000256" key="6">
    <source>
        <dbReference type="ARBA" id="ARBA00022826"/>
    </source>
</evidence>
<keyword evidence="2" id="KW-0813">Transport</keyword>
<evidence type="ECO:0000256" key="14">
    <source>
        <dbReference type="SAM" id="Phobius"/>
    </source>
</evidence>
<dbReference type="SUPFAM" id="SSF81324">
    <property type="entry name" value="Voltage-gated potassium channels"/>
    <property type="match status" value="1"/>
</dbReference>
<protein>
    <recommendedName>
        <fullName evidence="15">Cyclic nucleotide-binding domain-containing protein</fullName>
    </recommendedName>
</protein>
<dbReference type="PROSITE" id="PS50042">
    <property type="entry name" value="CNMP_BINDING_3"/>
    <property type="match status" value="1"/>
</dbReference>
<proteinExistence type="predicted"/>
<feature type="transmembrane region" description="Helical" evidence="14">
    <location>
        <begin position="437"/>
        <end position="461"/>
    </location>
</feature>
<evidence type="ECO:0000256" key="10">
    <source>
        <dbReference type="ARBA" id="ARBA00023065"/>
    </source>
</evidence>
<keyword evidence="13" id="KW-0407">Ion channel</keyword>
<evidence type="ECO:0000259" key="15">
    <source>
        <dbReference type="PROSITE" id="PS50042"/>
    </source>
</evidence>
<dbReference type="Gene3D" id="1.10.1200.260">
    <property type="match status" value="1"/>
</dbReference>
<dbReference type="GO" id="GO:0042391">
    <property type="term" value="P:regulation of membrane potential"/>
    <property type="evidence" value="ECO:0007669"/>
    <property type="project" value="TreeGrafter"/>
</dbReference>
<comment type="caution">
    <text evidence="16">The sequence shown here is derived from an EMBL/GenBank/DDBJ whole genome shotgun (WGS) entry which is preliminary data.</text>
</comment>
<dbReference type="Proteomes" id="UP000078046">
    <property type="component" value="Unassembled WGS sequence"/>
</dbReference>
<keyword evidence="12" id="KW-0325">Glycoprotein</keyword>
<dbReference type="InterPro" id="IPR005821">
    <property type="entry name" value="Ion_trans_dom"/>
</dbReference>
<dbReference type="GO" id="GO:0005249">
    <property type="term" value="F:voltage-gated potassium channel activity"/>
    <property type="evidence" value="ECO:0007669"/>
    <property type="project" value="InterPro"/>
</dbReference>
<evidence type="ECO:0000313" key="16">
    <source>
        <dbReference type="EMBL" id="OAF72008.1"/>
    </source>
</evidence>
<comment type="subcellular location">
    <subcellularLocation>
        <location evidence="1">Membrane</location>
        <topology evidence="1">Multi-pass membrane protein</topology>
    </subcellularLocation>
</comment>
<dbReference type="FunFam" id="2.60.120.10:FF:000222">
    <property type="entry name" value="Predicted protein"/>
    <property type="match status" value="1"/>
</dbReference>
<feature type="transmembrane region" description="Helical" evidence="14">
    <location>
        <begin position="340"/>
        <end position="363"/>
    </location>
</feature>
<dbReference type="InterPro" id="IPR035965">
    <property type="entry name" value="PAS-like_dom_sf"/>
</dbReference>
<keyword evidence="8" id="KW-0630">Potassium</keyword>
<dbReference type="SUPFAM" id="SSF51206">
    <property type="entry name" value="cAMP-binding domain-like"/>
    <property type="match status" value="1"/>
</dbReference>